<feature type="domain" description="FAD linked oxidase N-terminal" evidence="5">
    <location>
        <begin position="79"/>
        <end position="160"/>
    </location>
</feature>
<accession>A0ABR4A5X2</accession>
<dbReference type="EMBL" id="JBEFKJ010000020">
    <property type="protein sequence ID" value="KAL2040751.1"/>
    <property type="molecule type" value="Genomic_DNA"/>
</dbReference>
<keyword evidence="7" id="KW-1185">Reference proteome</keyword>
<name>A0ABR4A5X2_9LECA</name>
<comment type="caution">
    <text evidence="6">The sequence shown here is derived from an EMBL/GenBank/DDBJ whole genome shotgun (WGS) entry which is preliminary data.</text>
</comment>
<sequence>MRRQQTPQILQDVEKSDQLAYMNSLSVPTMLCNSLALALPNSECEVILAYVVQQLCKSASVTKREYDRQRKQNVQGKAKELFAVRSGGHSPIAGAASIRDGVVVDLHLFHEVTHSENGSSVVIGTGAKWTDVSKSLDEKSIAAVGGRNSAVGVGGLTLGGKPLPFTFTIANLPKFDATQTLMARQISSLLHCPVADTKANTDGLSFVSPRFGLVCSNILNYEIVLASGNVTTASASNNNQDL</sequence>
<dbReference type="PANTHER" id="PTHR42973:SF4">
    <property type="entry name" value="FAD BINDING DOMAIN PROTEIN"/>
    <property type="match status" value="1"/>
</dbReference>
<keyword evidence="2" id="KW-0285">Flavoprotein</keyword>
<evidence type="ECO:0000256" key="3">
    <source>
        <dbReference type="ARBA" id="ARBA00022827"/>
    </source>
</evidence>
<evidence type="ECO:0000256" key="1">
    <source>
        <dbReference type="ARBA" id="ARBA00005466"/>
    </source>
</evidence>
<dbReference type="Pfam" id="PF01565">
    <property type="entry name" value="FAD_binding_4"/>
    <property type="match status" value="1"/>
</dbReference>
<dbReference type="PANTHER" id="PTHR42973">
    <property type="entry name" value="BINDING OXIDOREDUCTASE, PUTATIVE (AFU_ORTHOLOGUE AFUA_1G17690)-RELATED"/>
    <property type="match status" value="1"/>
</dbReference>
<reference evidence="6 7" key="1">
    <citation type="submission" date="2024-09" db="EMBL/GenBank/DDBJ databases">
        <title>Rethinking Asexuality: The Enigmatic Case of Functional Sexual Genes in Lepraria (Stereocaulaceae).</title>
        <authorList>
            <person name="Doellman M."/>
            <person name="Sun Y."/>
            <person name="Barcenas-Pena A."/>
            <person name="Lumbsch H.T."/>
            <person name="Grewe F."/>
        </authorList>
    </citation>
    <scope>NUCLEOTIDE SEQUENCE [LARGE SCALE GENOMIC DNA]</scope>
    <source>
        <strain evidence="6 7">Mercado 3170</strain>
    </source>
</reference>
<evidence type="ECO:0000259" key="5">
    <source>
        <dbReference type="Pfam" id="PF01565"/>
    </source>
</evidence>
<dbReference type="Gene3D" id="3.30.465.10">
    <property type="match status" value="2"/>
</dbReference>
<organism evidence="6 7">
    <name type="scientific">Stereocaulon virgatum</name>
    <dbReference type="NCBI Taxonomy" id="373712"/>
    <lineage>
        <taxon>Eukaryota</taxon>
        <taxon>Fungi</taxon>
        <taxon>Dikarya</taxon>
        <taxon>Ascomycota</taxon>
        <taxon>Pezizomycotina</taxon>
        <taxon>Lecanoromycetes</taxon>
        <taxon>OSLEUM clade</taxon>
        <taxon>Lecanoromycetidae</taxon>
        <taxon>Lecanorales</taxon>
        <taxon>Lecanorineae</taxon>
        <taxon>Stereocaulaceae</taxon>
        <taxon>Stereocaulon</taxon>
    </lineage>
</organism>
<proteinExistence type="inferred from homology"/>
<evidence type="ECO:0000256" key="4">
    <source>
        <dbReference type="ARBA" id="ARBA00023002"/>
    </source>
</evidence>
<dbReference type="SUPFAM" id="SSF56176">
    <property type="entry name" value="FAD-binding/transporter-associated domain-like"/>
    <property type="match status" value="2"/>
</dbReference>
<dbReference type="InterPro" id="IPR050416">
    <property type="entry name" value="FAD-linked_Oxidoreductase"/>
</dbReference>
<dbReference type="InterPro" id="IPR006094">
    <property type="entry name" value="Oxid_FAD_bind_N"/>
</dbReference>
<protein>
    <recommendedName>
        <fullName evidence="5">FAD linked oxidase N-terminal domain-containing protein</fullName>
    </recommendedName>
</protein>
<keyword evidence="4" id="KW-0560">Oxidoreductase</keyword>
<gene>
    <name evidence="6" type="ORF">N7G274_006730</name>
</gene>
<keyword evidence="3" id="KW-0274">FAD</keyword>
<dbReference type="Proteomes" id="UP001590950">
    <property type="component" value="Unassembled WGS sequence"/>
</dbReference>
<comment type="similarity">
    <text evidence="1">Belongs to the oxygen-dependent FAD-linked oxidoreductase family.</text>
</comment>
<evidence type="ECO:0000256" key="2">
    <source>
        <dbReference type="ARBA" id="ARBA00022630"/>
    </source>
</evidence>
<dbReference type="InterPro" id="IPR036318">
    <property type="entry name" value="FAD-bd_PCMH-like_sf"/>
</dbReference>
<dbReference type="InterPro" id="IPR016169">
    <property type="entry name" value="FAD-bd_PCMH_sub2"/>
</dbReference>
<evidence type="ECO:0000313" key="6">
    <source>
        <dbReference type="EMBL" id="KAL2040751.1"/>
    </source>
</evidence>
<evidence type="ECO:0000313" key="7">
    <source>
        <dbReference type="Proteomes" id="UP001590950"/>
    </source>
</evidence>